<protein>
    <recommendedName>
        <fullName evidence="3">GmrSD restriction endonucleases C-terminal domain-containing protein</fullName>
    </recommendedName>
</protein>
<feature type="region of interest" description="Disordered" evidence="1">
    <location>
        <begin position="36"/>
        <end position="73"/>
    </location>
</feature>
<dbReference type="PANTHER" id="PTHR24094:SF15">
    <property type="entry name" value="AMP-DEPENDENT SYNTHETASE_LIGASE DOMAIN-CONTAINING PROTEIN-RELATED"/>
    <property type="match status" value="1"/>
</dbReference>
<organism evidence="4 5">
    <name type="scientific">Streptomyces blastmyceticus</name>
    <dbReference type="NCBI Taxonomy" id="68180"/>
    <lineage>
        <taxon>Bacteria</taxon>
        <taxon>Bacillati</taxon>
        <taxon>Actinomycetota</taxon>
        <taxon>Actinomycetes</taxon>
        <taxon>Kitasatosporales</taxon>
        <taxon>Streptomycetaceae</taxon>
        <taxon>Streptomyces</taxon>
    </lineage>
</organism>
<evidence type="ECO:0000313" key="5">
    <source>
        <dbReference type="Proteomes" id="UP001500063"/>
    </source>
</evidence>
<dbReference type="RefSeq" id="WP_344115262.1">
    <property type="nucleotide sequence ID" value="NZ_BAAABW010000001.1"/>
</dbReference>
<evidence type="ECO:0000313" key="4">
    <source>
        <dbReference type="EMBL" id="GAA0330664.1"/>
    </source>
</evidence>
<dbReference type="InterPro" id="IPR011089">
    <property type="entry name" value="GmrSD_C"/>
</dbReference>
<gene>
    <name evidence="4" type="ORF">GCM10010319_03310</name>
</gene>
<keyword evidence="2" id="KW-0732">Signal</keyword>
<evidence type="ECO:0000256" key="1">
    <source>
        <dbReference type="SAM" id="MobiDB-lite"/>
    </source>
</evidence>
<evidence type="ECO:0000256" key="2">
    <source>
        <dbReference type="SAM" id="SignalP"/>
    </source>
</evidence>
<dbReference type="Pfam" id="PF07510">
    <property type="entry name" value="GmrSD_C"/>
    <property type="match status" value="1"/>
</dbReference>
<accession>A0ABN0WA86</accession>
<feature type="domain" description="GmrSD restriction endonucleases C-terminal" evidence="3">
    <location>
        <begin position="142"/>
        <end position="254"/>
    </location>
</feature>
<dbReference type="Proteomes" id="UP001500063">
    <property type="component" value="Unassembled WGS sequence"/>
</dbReference>
<dbReference type="PANTHER" id="PTHR24094">
    <property type="entry name" value="SECRETED PROTEIN"/>
    <property type="match status" value="1"/>
</dbReference>
<feature type="signal peptide" evidence="2">
    <location>
        <begin position="1"/>
        <end position="29"/>
    </location>
</feature>
<evidence type="ECO:0000259" key="3">
    <source>
        <dbReference type="Pfam" id="PF07510"/>
    </source>
</evidence>
<keyword evidence="5" id="KW-1185">Reference proteome</keyword>
<name>A0ABN0WA86_9ACTN</name>
<proteinExistence type="predicted"/>
<dbReference type="EMBL" id="BAAABW010000001">
    <property type="protein sequence ID" value="GAA0330664.1"/>
    <property type="molecule type" value="Genomic_DNA"/>
</dbReference>
<feature type="chain" id="PRO_5046216950" description="GmrSD restriction endonucleases C-terminal domain-containing protein" evidence="2">
    <location>
        <begin position="30"/>
        <end position="260"/>
    </location>
</feature>
<comment type="caution">
    <text evidence="4">The sequence shown here is derived from an EMBL/GenBank/DDBJ whole genome shotgun (WGS) entry which is preliminary data.</text>
</comment>
<reference evidence="4 5" key="1">
    <citation type="journal article" date="2019" name="Int. J. Syst. Evol. Microbiol.">
        <title>The Global Catalogue of Microorganisms (GCM) 10K type strain sequencing project: providing services to taxonomists for standard genome sequencing and annotation.</title>
        <authorList>
            <consortium name="The Broad Institute Genomics Platform"/>
            <consortium name="The Broad Institute Genome Sequencing Center for Infectious Disease"/>
            <person name="Wu L."/>
            <person name="Ma J."/>
        </authorList>
    </citation>
    <scope>NUCLEOTIDE SEQUENCE [LARGE SCALE GENOMIC DNA]</scope>
    <source>
        <strain evidence="4 5">JCM 4565</strain>
    </source>
</reference>
<sequence length="260" mass="28748">MLVRRRLRALCVIGAVALIAGLPGTVARAEPLDDITCEGPESDDSSGIFPLDGAPSKSRARDHGGWTPTKWPTGIPNAGDARMMLYGLAVKDKTAIKYHREDFRVDGSKNCWIKQGPDCCSTREIVLQAQSTVPVTLRGKCEVITGRWTSEYDDLVSDNRRDIDIDHIVPLKAAWDSGASTWDVAKRERFANDISPNTPQLIAVSKWSNRRKGDKGPDVWLPADTAVCPYSEAWVAVKSKYGLSVTQDEKDKLNEKLRHC</sequence>